<evidence type="ECO:0000256" key="4">
    <source>
        <dbReference type="PROSITE-ProRule" id="PRU00089"/>
    </source>
</evidence>
<evidence type="ECO:0000256" key="5">
    <source>
        <dbReference type="SAM" id="MobiDB-lite"/>
    </source>
</evidence>
<dbReference type="PRINTS" id="PR00053">
    <property type="entry name" value="FORKHEAD"/>
</dbReference>
<dbReference type="PANTHER" id="PTHR46262:SF2">
    <property type="entry name" value="FORKHEAD BOX PROTEIN BINIOU"/>
    <property type="match status" value="1"/>
</dbReference>
<dbReference type="EMBL" id="JH431711">
    <property type="status" value="NOT_ANNOTATED_CDS"/>
    <property type="molecule type" value="Genomic_DNA"/>
</dbReference>
<sequence>MKIERLDSTQPSMATVCVDVPGRSGVQTTAYLTTPDDSKSAVVTPKKSPGANNARRQEKPPYSYIALIVMAIQSSPTKRLTLSDIYKFLQERFPFFRGAYTGWKNSVRHNLSLNECFIKLPKGLGRPGKGHYWTLDPASEYMFEEGSFRRRPRGFRRKCQRYKPFCGYYTSSGAMIGYDGQGNGPINCPPPPQGPPQYDGQGMNAVVPSQYSGQQSGGMLGLNCGHYLPSCSQVVSPNNSIGTTSVQDYGSAGGNVSPTGQCWSSSERVTELTSPQSWATSPPTYPRPSISPVVTSSSTGFQSLSPNSGDSAPYCALPAQHYLSSDAVDIALSNLRYQPSNCDPKYVNCSTTAALTTSNLNEALTLRF</sequence>
<dbReference type="PROSITE" id="PS50039">
    <property type="entry name" value="FORK_HEAD_3"/>
    <property type="match status" value="1"/>
</dbReference>
<dbReference type="InterPro" id="IPR051770">
    <property type="entry name" value="Forkhead_box_regulator"/>
</dbReference>
<evidence type="ECO:0000313" key="8">
    <source>
        <dbReference type="Proteomes" id="UP000014500"/>
    </source>
</evidence>
<accession>T1IZB2</accession>
<dbReference type="GO" id="GO:0009887">
    <property type="term" value="P:animal organ morphogenesis"/>
    <property type="evidence" value="ECO:0007669"/>
    <property type="project" value="TreeGrafter"/>
</dbReference>
<dbReference type="Gene3D" id="1.10.10.10">
    <property type="entry name" value="Winged helix-like DNA-binding domain superfamily/Winged helix DNA-binding domain"/>
    <property type="match status" value="1"/>
</dbReference>
<dbReference type="STRING" id="126957.T1IZB2"/>
<feature type="compositionally biased region" description="Low complexity" evidence="5">
    <location>
        <begin position="288"/>
        <end position="299"/>
    </location>
</feature>
<feature type="region of interest" description="Disordered" evidence="5">
    <location>
        <begin position="36"/>
        <end position="57"/>
    </location>
</feature>
<organism evidence="7 8">
    <name type="scientific">Strigamia maritima</name>
    <name type="common">European centipede</name>
    <name type="synonym">Geophilus maritimus</name>
    <dbReference type="NCBI Taxonomy" id="126957"/>
    <lineage>
        <taxon>Eukaryota</taxon>
        <taxon>Metazoa</taxon>
        <taxon>Ecdysozoa</taxon>
        <taxon>Arthropoda</taxon>
        <taxon>Myriapoda</taxon>
        <taxon>Chilopoda</taxon>
        <taxon>Pleurostigmophora</taxon>
        <taxon>Geophilomorpha</taxon>
        <taxon>Linotaeniidae</taxon>
        <taxon>Strigamia</taxon>
    </lineage>
</organism>
<evidence type="ECO:0000256" key="3">
    <source>
        <dbReference type="ARBA" id="ARBA00023242"/>
    </source>
</evidence>
<dbReference type="InterPro" id="IPR030456">
    <property type="entry name" value="TF_fork_head_CS_2"/>
</dbReference>
<keyword evidence="2 4" id="KW-0238">DNA-binding</keyword>
<dbReference type="HOGENOM" id="CLU_039845_1_0_1"/>
<dbReference type="InterPro" id="IPR018122">
    <property type="entry name" value="TF_fork_head_CS_1"/>
</dbReference>
<dbReference type="PROSITE" id="PS00658">
    <property type="entry name" value="FORK_HEAD_2"/>
    <property type="match status" value="1"/>
</dbReference>
<dbReference type="FunFam" id="1.10.10.10:FF:000071">
    <property type="entry name" value="Forkhead box F1"/>
    <property type="match status" value="1"/>
</dbReference>
<protein>
    <recommendedName>
        <fullName evidence="6">Fork-head domain-containing protein</fullName>
    </recommendedName>
</protein>
<evidence type="ECO:0000256" key="2">
    <source>
        <dbReference type="ARBA" id="ARBA00023125"/>
    </source>
</evidence>
<dbReference type="GO" id="GO:0000981">
    <property type="term" value="F:DNA-binding transcription factor activity, RNA polymerase II-specific"/>
    <property type="evidence" value="ECO:0007669"/>
    <property type="project" value="TreeGrafter"/>
</dbReference>
<dbReference type="GO" id="GO:0005634">
    <property type="term" value="C:nucleus"/>
    <property type="evidence" value="ECO:0007669"/>
    <property type="project" value="UniProtKB-SubCell"/>
</dbReference>
<proteinExistence type="predicted"/>
<dbReference type="EnsemblMetazoa" id="SMAR006586-RA">
    <property type="protein sequence ID" value="SMAR006586-PA"/>
    <property type="gene ID" value="SMAR006586"/>
</dbReference>
<dbReference type="AlphaFoldDB" id="T1IZB2"/>
<comment type="subcellular location">
    <subcellularLocation>
        <location evidence="1 4">Nucleus</location>
    </subcellularLocation>
</comment>
<dbReference type="PANTHER" id="PTHR46262">
    <property type="entry name" value="FORKHEAD BOX PROTEIN BINIOU"/>
    <property type="match status" value="1"/>
</dbReference>
<reference evidence="7" key="2">
    <citation type="submission" date="2015-02" db="UniProtKB">
        <authorList>
            <consortium name="EnsemblMetazoa"/>
        </authorList>
    </citation>
    <scope>IDENTIFICATION</scope>
</reference>
<evidence type="ECO:0000259" key="6">
    <source>
        <dbReference type="PROSITE" id="PS50039"/>
    </source>
</evidence>
<dbReference type="Pfam" id="PF00250">
    <property type="entry name" value="Forkhead"/>
    <property type="match status" value="1"/>
</dbReference>
<evidence type="ECO:0000256" key="1">
    <source>
        <dbReference type="ARBA" id="ARBA00004123"/>
    </source>
</evidence>
<feature type="compositionally biased region" description="Polar residues" evidence="5">
    <location>
        <begin position="272"/>
        <end position="282"/>
    </location>
</feature>
<dbReference type="eggNOG" id="KOG2294">
    <property type="taxonomic scope" value="Eukaryota"/>
</dbReference>
<name>T1IZB2_STRMM</name>
<dbReference type="InterPro" id="IPR001766">
    <property type="entry name" value="Fork_head_dom"/>
</dbReference>
<dbReference type="InterPro" id="IPR036388">
    <property type="entry name" value="WH-like_DNA-bd_sf"/>
</dbReference>
<dbReference type="PROSITE" id="PS00657">
    <property type="entry name" value="FORK_HEAD_1"/>
    <property type="match status" value="1"/>
</dbReference>
<dbReference type="Proteomes" id="UP000014500">
    <property type="component" value="Unassembled WGS sequence"/>
</dbReference>
<dbReference type="InterPro" id="IPR036390">
    <property type="entry name" value="WH_DNA-bd_sf"/>
</dbReference>
<feature type="region of interest" description="Disordered" evidence="5">
    <location>
        <begin position="272"/>
        <end position="305"/>
    </location>
</feature>
<dbReference type="SMART" id="SM00339">
    <property type="entry name" value="FH"/>
    <property type="match status" value="1"/>
</dbReference>
<keyword evidence="3 4" id="KW-0539">Nucleus</keyword>
<evidence type="ECO:0000313" key="7">
    <source>
        <dbReference type="EnsemblMetazoa" id="SMAR006586-PA"/>
    </source>
</evidence>
<feature type="domain" description="Fork-head" evidence="6">
    <location>
        <begin position="59"/>
        <end position="153"/>
    </location>
</feature>
<dbReference type="GO" id="GO:0000978">
    <property type="term" value="F:RNA polymerase II cis-regulatory region sequence-specific DNA binding"/>
    <property type="evidence" value="ECO:0007669"/>
    <property type="project" value="TreeGrafter"/>
</dbReference>
<dbReference type="GO" id="GO:0001710">
    <property type="term" value="P:mesodermal cell fate commitment"/>
    <property type="evidence" value="ECO:0007669"/>
    <property type="project" value="UniProtKB-ARBA"/>
</dbReference>
<reference evidence="8" key="1">
    <citation type="submission" date="2011-05" db="EMBL/GenBank/DDBJ databases">
        <authorList>
            <person name="Richards S.R."/>
            <person name="Qu J."/>
            <person name="Jiang H."/>
            <person name="Jhangiani S.N."/>
            <person name="Agravi P."/>
            <person name="Goodspeed R."/>
            <person name="Gross S."/>
            <person name="Mandapat C."/>
            <person name="Jackson L."/>
            <person name="Mathew T."/>
            <person name="Pu L."/>
            <person name="Thornton R."/>
            <person name="Saada N."/>
            <person name="Wilczek-Boney K.B."/>
            <person name="Lee S."/>
            <person name="Kovar C."/>
            <person name="Wu Y."/>
            <person name="Scherer S.E."/>
            <person name="Worley K.C."/>
            <person name="Muzny D.M."/>
            <person name="Gibbs R."/>
        </authorList>
    </citation>
    <scope>NUCLEOTIDE SEQUENCE</scope>
    <source>
        <strain evidence="8">Brora</strain>
    </source>
</reference>
<feature type="DNA-binding region" description="Fork-head" evidence="4">
    <location>
        <begin position="59"/>
        <end position="153"/>
    </location>
</feature>
<dbReference type="SUPFAM" id="SSF46785">
    <property type="entry name" value="Winged helix' DNA-binding domain"/>
    <property type="match status" value="1"/>
</dbReference>
<keyword evidence="8" id="KW-1185">Reference proteome</keyword>